<dbReference type="Gene3D" id="1.20.1070.10">
    <property type="entry name" value="Rhodopsin 7-helix transmembrane proteins"/>
    <property type="match status" value="1"/>
</dbReference>
<evidence type="ECO:0000256" key="1">
    <source>
        <dbReference type="ARBA" id="ARBA00004651"/>
    </source>
</evidence>
<feature type="transmembrane region" description="Helical" evidence="10">
    <location>
        <begin position="289"/>
        <end position="310"/>
    </location>
</feature>
<evidence type="ECO:0000313" key="12">
    <source>
        <dbReference type="Ensembl" id="ENSENLP00000019742.1"/>
    </source>
</evidence>
<reference evidence="12" key="3">
    <citation type="submission" date="2025-09" db="UniProtKB">
        <authorList>
            <consortium name="Ensembl"/>
        </authorList>
    </citation>
    <scope>IDENTIFICATION</scope>
</reference>
<dbReference type="Ensembl" id="ENSENLT00000020462.1">
    <property type="protein sequence ID" value="ENSENLP00000019742.1"/>
    <property type="gene ID" value="ENSENLG00000009039.1"/>
</dbReference>
<dbReference type="PRINTS" id="PR00657">
    <property type="entry name" value="CCCHEMOKINER"/>
</dbReference>
<comment type="similarity">
    <text evidence="9">Belongs to the G-protein coupled receptor 1 family.</text>
</comment>
<keyword evidence="5 9" id="KW-0297">G-protein coupled receptor</keyword>
<reference evidence="12" key="2">
    <citation type="submission" date="2025-08" db="UniProtKB">
        <authorList>
            <consortium name="Ensembl"/>
        </authorList>
    </citation>
    <scope>IDENTIFICATION</scope>
</reference>
<dbReference type="GO" id="GO:0009897">
    <property type="term" value="C:external side of plasma membrane"/>
    <property type="evidence" value="ECO:0007669"/>
    <property type="project" value="TreeGrafter"/>
</dbReference>
<dbReference type="FunCoup" id="A0A665UK63">
    <property type="interactions" value="126"/>
</dbReference>
<evidence type="ECO:0000313" key="13">
    <source>
        <dbReference type="Proteomes" id="UP000472264"/>
    </source>
</evidence>
<keyword evidence="13" id="KW-1185">Reference proteome</keyword>
<dbReference type="PROSITE" id="PS00237">
    <property type="entry name" value="G_PROTEIN_RECEP_F1_1"/>
    <property type="match status" value="1"/>
</dbReference>
<name>A0A665UK63_ECHNA</name>
<keyword evidence="6 10" id="KW-0472">Membrane</keyword>
<dbReference type="GO" id="GO:0007204">
    <property type="term" value="P:positive regulation of cytosolic calcium ion concentration"/>
    <property type="evidence" value="ECO:0007669"/>
    <property type="project" value="TreeGrafter"/>
</dbReference>
<dbReference type="Pfam" id="PF00001">
    <property type="entry name" value="7tm_1"/>
    <property type="match status" value="1"/>
</dbReference>
<keyword evidence="4 10" id="KW-1133">Transmembrane helix</keyword>
<dbReference type="GO" id="GO:0019722">
    <property type="term" value="P:calcium-mediated signaling"/>
    <property type="evidence" value="ECO:0007669"/>
    <property type="project" value="TreeGrafter"/>
</dbReference>
<dbReference type="GO" id="GO:0006955">
    <property type="term" value="P:immune response"/>
    <property type="evidence" value="ECO:0007669"/>
    <property type="project" value="TreeGrafter"/>
</dbReference>
<evidence type="ECO:0000256" key="6">
    <source>
        <dbReference type="ARBA" id="ARBA00023136"/>
    </source>
</evidence>
<keyword evidence="2" id="KW-1003">Cell membrane</keyword>
<dbReference type="SUPFAM" id="SSF81321">
    <property type="entry name" value="Family A G protein-coupled receptor-like"/>
    <property type="match status" value="1"/>
</dbReference>
<dbReference type="InterPro" id="IPR017452">
    <property type="entry name" value="GPCR_Rhodpsn_7TM"/>
</dbReference>
<dbReference type="OrthoDB" id="5970631at2759"/>
<dbReference type="InParanoid" id="A0A665UK63"/>
<accession>A0A665UK63</accession>
<dbReference type="AlphaFoldDB" id="A0A665UK63"/>
<dbReference type="GO" id="GO:0019957">
    <property type="term" value="F:C-C chemokine binding"/>
    <property type="evidence" value="ECO:0007669"/>
    <property type="project" value="TreeGrafter"/>
</dbReference>
<evidence type="ECO:0000256" key="8">
    <source>
        <dbReference type="ARBA" id="ARBA00023224"/>
    </source>
</evidence>
<feature type="domain" description="G-protein coupled receptors family 1 profile" evidence="11">
    <location>
        <begin position="59"/>
        <end position="307"/>
    </location>
</feature>
<evidence type="ECO:0000256" key="4">
    <source>
        <dbReference type="ARBA" id="ARBA00022989"/>
    </source>
</evidence>
<proteinExistence type="inferred from homology"/>
<organism evidence="12 13">
    <name type="scientific">Echeneis naucrates</name>
    <name type="common">Live sharksucker</name>
    <dbReference type="NCBI Taxonomy" id="173247"/>
    <lineage>
        <taxon>Eukaryota</taxon>
        <taxon>Metazoa</taxon>
        <taxon>Chordata</taxon>
        <taxon>Craniata</taxon>
        <taxon>Vertebrata</taxon>
        <taxon>Euteleostomi</taxon>
        <taxon>Actinopterygii</taxon>
        <taxon>Neopterygii</taxon>
        <taxon>Teleostei</taxon>
        <taxon>Neoteleostei</taxon>
        <taxon>Acanthomorphata</taxon>
        <taxon>Carangaria</taxon>
        <taxon>Carangiformes</taxon>
        <taxon>Echeneidae</taxon>
        <taxon>Echeneis</taxon>
    </lineage>
</organism>
<evidence type="ECO:0000259" key="11">
    <source>
        <dbReference type="PROSITE" id="PS50262"/>
    </source>
</evidence>
<feature type="transmembrane region" description="Helical" evidence="10">
    <location>
        <begin position="158"/>
        <end position="182"/>
    </location>
</feature>
<feature type="transmembrane region" description="Helical" evidence="10">
    <location>
        <begin position="80"/>
        <end position="101"/>
    </location>
</feature>
<dbReference type="InterPro" id="IPR050119">
    <property type="entry name" value="CCR1-9-like"/>
</dbReference>
<dbReference type="PROSITE" id="PS50262">
    <property type="entry name" value="G_PROTEIN_RECEP_F1_2"/>
    <property type="match status" value="1"/>
</dbReference>
<reference evidence="12" key="1">
    <citation type="submission" date="2021-04" db="EMBL/GenBank/DDBJ databases">
        <authorList>
            <consortium name="Wellcome Sanger Institute Data Sharing"/>
        </authorList>
    </citation>
    <scope>NUCLEOTIDE SEQUENCE [LARGE SCALE GENOMIC DNA]</scope>
</reference>
<dbReference type="OMA" id="AIAFTHC"/>
<dbReference type="PANTHER" id="PTHR10489">
    <property type="entry name" value="CELL ADHESION MOLECULE"/>
    <property type="match status" value="1"/>
</dbReference>
<evidence type="ECO:0000256" key="3">
    <source>
        <dbReference type="ARBA" id="ARBA00022692"/>
    </source>
</evidence>
<keyword evidence="3 9" id="KW-0812">Transmembrane</keyword>
<dbReference type="Proteomes" id="UP000472264">
    <property type="component" value="Chromosome 6"/>
</dbReference>
<dbReference type="PRINTS" id="PR00237">
    <property type="entry name" value="GPCRRHODOPSN"/>
</dbReference>
<evidence type="ECO:0000256" key="9">
    <source>
        <dbReference type="RuleBase" id="RU000688"/>
    </source>
</evidence>
<evidence type="ECO:0000256" key="2">
    <source>
        <dbReference type="ARBA" id="ARBA00022475"/>
    </source>
</evidence>
<feature type="transmembrane region" description="Helical" evidence="10">
    <location>
        <begin position="202"/>
        <end position="224"/>
    </location>
</feature>
<dbReference type="GO" id="GO:0016493">
    <property type="term" value="F:C-C chemokine receptor activity"/>
    <property type="evidence" value="ECO:0007669"/>
    <property type="project" value="TreeGrafter"/>
</dbReference>
<dbReference type="GeneID" id="115044656"/>
<dbReference type="CDD" id="cd14984">
    <property type="entry name" value="7tmA_Chemokine_R"/>
    <property type="match status" value="1"/>
</dbReference>
<comment type="subcellular location">
    <subcellularLocation>
        <location evidence="1">Cell membrane</location>
        <topology evidence="1">Multi-pass membrane protein</topology>
    </subcellularLocation>
</comment>
<feature type="transmembrane region" description="Helical" evidence="10">
    <location>
        <begin position="245"/>
        <end position="269"/>
    </location>
</feature>
<evidence type="ECO:0000256" key="10">
    <source>
        <dbReference type="SAM" id="Phobius"/>
    </source>
</evidence>
<dbReference type="InterPro" id="IPR000276">
    <property type="entry name" value="GPCR_Rhodpsn"/>
</dbReference>
<protein>
    <submittedName>
        <fullName evidence="12">C-C chemokine receptor type 4-like</fullName>
    </submittedName>
</protein>
<evidence type="ECO:0000256" key="5">
    <source>
        <dbReference type="ARBA" id="ARBA00023040"/>
    </source>
</evidence>
<sequence>MEGFHPVNMSDTAILNITYDDYYNNLEETAPCSNTQLKDFGKGFLPVLYSLVFILGVMGNGVVVCVLVKHRKQTNMTDICLFNLALADLLFVLTLPFYAHFSAVSQWTMGDFFCRFITCCQQIGFLSSIFFMIAMTLDRYTVILHTHKAAWYRTLESTVIMSILVWIVSICLSVPASFYTTVKNASETLVCARSQENHAWNLYHIFLANVLGLIVPMLVMVSCYCRIVPVVMNMKTAKKHRAVRLIIFLVAIFFLLWSPYNICIFLLFLQCQEKLPNDCSFDTNLKFSVIVTEVLAYTHCCLNPVIYAFFGHRFMKRVVKMLCEWASVIHSGFGRDFPASIRRRSVSSRSSEVESTIIM</sequence>
<evidence type="ECO:0000256" key="7">
    <source>
        <dbReference type="ARBA" id="ARBA00023170"/>
    </source>
</evidence>
<dbReference type="InterPro" id="IPR000355">
    <property type="entry name" value="Chemokine_rcpt"/>
</dbReference>
<dbReference type="GO" id="GO:0060326">
    <property type="term" value="P:cell chemotaxis"/>
    <property type="evidence" value="ECO:0007669"/>
    <property type="project" value="TreeGrafter"/>
</dbReference>
<dbReference type="PANTHER" id="PTHR10489:SF686">
    <property type="entry name" value="C-C CHEMOKINE RECEPTOR TYPE 5"/>
    <property type="match status" value="1"/>
</dbReference>
<keyword evidence="8 9" id="KW-0807">Transducer</keyword>
<gene>
    <name evidence="12" type="primary">LOC115044656</name>
</gene>
<feature type="transmembrane region" description="Helical" evidence="10">
    <location>
        <begin position="113"/>
        <end position="137"/>
    </location>
</feature>
<keyword evidence="7 9" id="KW-0675">Receptor</keyword>
<dbReference type="RefSeq" id="XP_029359662.1">
    <property type="nucleotide sequence ID" value="XM_029503802.1"/>
</dbReference>
<feature type="transmembrane region" description="Helical" evidence="10">
    <location>
        <begin position="47"/>
        <end position="68"/>
    </location>
</feature>